<name>A0ABX2LKB7_9STAP</name>
<comment type="caution">
    <text evidence="1">The sequence shown here is derived from an EMBL/GenBank/DDBJ whole genome shotgun (WGS) entry which is preliminary data.</text>
</comment>
<gene>
    <name evidence="1" type="primary">asp1</name>
    <name evidence="1" type="ORF">HUN84_02665</name>
</gene>
<evidence type="ECO:0000313" key="1">
    <source>
        <dbReference type="EMBL" id="NUI81665.1"/>
    </source>
</evidence>
<dbReference type="EMBL" id="JABVEG010000001">
    <property type="protein sequence ID" value="NUI81665.1"/>
    <property type="molecule type" value="Genomic_DNA"/>
</dbReference>
<accession>A0ABX2LKB7</accession>
<dbReference type="Proteomes" id="UP000610527">
    <property type="component" value="Unassembled WGS sequence"/>
</dbReference>
<reference evidence="1 2" key="1">
    <citation type="submission" date="2020-06" db="EMBL/GenBank/DDBJ databases">
        <title>Staphylococcus borealis sp. nov. -A novel member of the Staphylococcaceae family isolated from skin and blood in humans.</title>
        <authorList>
            <person name="Pain M."/>
            <person name="Wolden R."/>
            <person name="Jaen-Luchoro D."/>
            <person name="Salva-Serra F."/>
            <person name="Iglesias B.P."/>
            <person name="Karlsson R."/>
            <person name="Klingenberg C."/>
            <person name="Cavanagh J.P."/>
        </authorList>
    </citation>
    <scope>NUCLEOTIDE SEQUENCE [LARGE SCALE GENOMIC DNA]</scope>
    <source>
        <strain evidence="1 2">58-22</strain>
    </source>
</reference>
<protein>
    <submittedName>
        <fullName evidence="1">Accessory Sec system protein Asp1</fullName>
    </submittedName>
</protein>
<dbReference type="NCBIfam" id="TIGR03713">
    <property type="entry name" value="acc_sec_asp1"/>
    <property type="match status" value="1"/>
</dbReference>
<dbReference type="RefSeq" id="WP_053029043.1">
    <property type="nucleotide sequence ID" value="NZ_CUEE01000001.1"/>
</dbReference>
<sequence>MKQFIPAWYDSNNWWDSAVEPFYKKRKTTEFDDMVSLMSMHHKNDESFNTIILNYNPMLRLFLHRHELYEINYWSLFDDIQGATYLTPIAIDFRTLSWPEDTEFIYTPYQVIAITGDNQFSKIIFSQEGYLLYIEAYEENRLSRKFIFDDRGFVSAIETYNETQAPVNRYYLNVDGQCMMVQNFTTQRVAIQSEFDDHFQKKAYKNMDELIHEKLQQYHMSTLADDDKIIIAADERHNHLMIDTFKPENMCFSIFKQRNKTINVALLETIGKANHCIVDTQENTILLDQFIAQNPNYLPFETMRVTPFDAQILPNMSSQLYETNIGVWLGELNDNDLRSVMDQLSQYINQHEQTMLHVLTRSVESDIPQWFKDEIHQLNKVLNTKTESFSPEVQDILQTELVEDEVEKVKLIYVPFEEDLIKEMSQLRVIVDLNREPDLYLQISSISAGVPQINMRETDYVDHKLNGLVIEEIQQLSTALDYFLVNLKNWNYSFAHSIKLSNEFSSEKIIQRLHRLIEGEMHGT</sequence>
<dbReference type="GeneID" id="74185495"/>
<evidence type="ECO:0000313" key="2">
    <source>
        <dbReference type="Proteomes" id="UP000610527"/>
    </source>
</evidence>
<organism evidence="1 2">
    <name type="scientific">Staphylococcus borealis</name>
    <dbReference type="NCBI Taxonomy" id="2742203"/>
    <lineage>
        <taxon>Bacteria</taxon>
        <taxon>Bacillati</taxon>
        <taxon>Bacillota</taxon>
        <taxon>Bacilli</taxon>
        <taxon>Bacillales</taxon>
        <taxon>Staphylococcaceae</taxon>
        <taxon>Staphylococcus</taxon>
    </lineage>
</organism>
<keyword evidence="2" id="KW-1185">Reference proteome</keyword>
<proteinExistence type="predicted"/>
<dbReference type="InterPro" id="IPR022372">
    <property type="entry name" value="Accessory_SS_Asp1"/>
</dbReference>
<dbReference type="Pfam" id="PF16993">
    <property type="entry name" value="Asp1"/>
    <property type="match status" value="1"/>
</dbReference>